<dbReference type="CDD" id="cd06559">
    <property type="entry name" value="Endonuclease_V"/>
    <property type="match status" value="1"/>
</dbReference>
<evidence type="ECO:0000313" key="8">
    <source>
        <dbReference type="Proteomes" id="UP001497444"/>
    </source>
</evidence>
<evidence type="ECO:0000256" key="6">
    <source>
        <dbReference type="SAM" id="MobiDB-lite"/>
    </source>
</evidence>
<comment type="subcellular location">
    <subcellularLocation>
        <location evidence="1">Cytoplasm</location>
    </subcellularLocation>
</comment>
<evidence type="ECO:0000256" key="1">
    <source>
        <dbReference type="ARBA" id="ARBA00004496"/>
    </source>
</evidence>
<keyword evidence="8" id="KW-1185">Reference proteome</keyword>
<dbReference type="PANTHER" id="PTHR28511">
    <property type="entry name" value="ENDONUCLEASE V"/>
    <property type="match status" value="1"/>
</dbReference>
<evidence type="ECO:0008006" key="9">
    <source>
        <dbReference type="Google" id="ProtNLM"/>
    </source>
</evidence>
<keyword evidence="3" id="KW-0540">Nuclease</keyword>
<dbReference type="HAMAP" id="MF_00801">
    <property type="entry name" value="Endonuclease_5"/>
    <property type="match status" value="1"/>
</dbReference>
<evidence type="ECO:0000313" key="7">
    <source>
        <dbReference type="EMBL" id="CAK9268605.1"/>
    </source>
</evidence>
<evidence type="ECO:0000256" key="5">
    <source>
        <dbReference type="ARBA" id="ARBA00022801"/>
    </source>
</evidence>
<dbReference type="Pfam" id="PF04493">
    <property type="entry name" value="Endonuclease_5"/>
    <property type="match status" value="1"/>
</dbReference>
<proteinExistence type="inferred from homology"/>
<reference evidence="7 8" key="1">
    <citation type="submission" date="2024-02" db="EMBL/GenBank/DDBJ databases">
        <authorList>
            <consortium name="ELIXIR-Norway"/>
            <consortium name="Elixir Norway"/>
        </authorList>
    </citation>
    <scope>NUCLEOTIDE SEQUENCE [LARGE SCALE GENOMIC DNA]</scope>
</reference>
<accession>A0ABP0WSA4</accession>
<keyword evidence="2" id="KW-0963">Cytoplasm</keyword>
<organism evidence="7 8">
    <name type="scientific">Sphagnum jensenii</name>
    <dbReference type="NCBI Taxonomy" id="128206"/>
    <lineage>
        <taxon>Eukaryota</taxon>
        <taxon>Viridiplantae</taxon>
        <taxon>Streptophyta</taxon>
        <taxon>Embryophyta</taxon>
        <taxon>Bryophyta</taxon>
        <taxon>Sphagnophytina</taxon>
        <taxon>Sphagnopsida</taxon>
        <taxon>Sphagnales</taxon>
        <taxon>Sphagnaceae</taxon>
        <taxon>Sphagnum</taxon>
    </lineage>
</organism>
<dbReference type="Proteomes" id="UP001497444">
    <property type="component" value="Chromosome 2"/>
</dbReference>
<protein>
    <recommendedName>
        <fullName evidence="9">Endonuclease V</fullName>
    </recommendedName>
</protein>
<evidence type="ECO:0000256" key="4">
    <source>
        <dbReference type="ARBA" id="ARBA00022759"/>
    </source>
</evidence>
<keyword evidence="4" id="KW-0255">Endonuclease</keyword>
<dbReference type="InterPro" id="IPR007581">
    <property type="entry name" value="Endonuclease-V"/>
</dbReference>
<sequence>MAESSEIGGSMHVEDGSSAQKEEWIKEQELLKRRLVLTDDFSWKLITTSSNDEDSVAVNSSGILDQSKLRYVGGVDLSFSKLDESIACAALVVMDLEIMQVVYEDFDTVKLTMPYIAGFLAFRETPVLLGLLQKMALKEPALYPQLLMVDGNGILHPRGFGLASHLGVLADIPTIGVGKNLHHVDGLTNLEVRNVVAKSNLQAGDVVPLIGSTGQVWGAALHSHEGCQKPIFISIGHRISLDTAVAVVRCCCLHRVPEPVRQADLRSRDRLRLRIP</sequence>
<dbReference type="Gene3D" id="3.30.2170.10">
    <property type="entry name" value="archaeoglobus fulgidus dsm 4304 superfamily"/>
    <property type="match status" value="1"/>
</dbReference>
<evidence type="ECO:0000256" key="2">
    <source>
        <dbReference type="ARBA" id="ARBA00022490"/>
    </source>
</evidence>
<dbReference type="PANTHER" id="PTHR28511:SF1">
    <property type="entry name" value="ENDONUCLEASE V"/>
    <property type="match status" value="1"/>
</dbReference>
<keyword evidence="5" id="KW-0378">Hydrolase</keyword>
<name>A0ABP0WSA4_9BRYO</name>
<feature type="region of interest" description="Disordered" evidence="6">
    <location>
        <begin position="1"/>
        <end position="20"/>
    </location>
</feature>
<evidence type="ECO:0000256" key="3">
    <source>
        <dbReference type="ARBA" id="ARBA00022722"/>
    </source>
</evidence>
<dbReference type="EMBL" id="OZ020097">
    <property type="protein sequence ID" value="CAK9268605.1"/>
    <property type="molecule type" value="Genomic_DNA"/>
</dbReference>
<gene>
    <name evidence="7" type="ORF">CSSPJE1EN1_LOCUS14083</name>
</gene>